<sequence length="243" mass="25802">MDYPKSVPSSGLVNGKFVDENPLMGTPGSLIPARWGNSVTDEIINAITAAGLVPDEGDSTQLRAAISAIVEKNKSDSLATKDEAEAGTSSSRLMTPQRVFQAIEKKVVQATEAVFGWARIATQAQVNAGTDDTTIVTPKKLWFGVSYSVGANGYIAFPSWLGGFMIQWVVITIATDKTYVAKPWPVAFKTQCAATWASYSHSGNAPFFDIVTPPLVTYFDPSQVQVLSNSGGSGFVTVLGVGN</sequence>
<gene>
    <name evidence="1" type="ORF">PS624_00805</name>
</gene>
<dbReference type="EMBL" id="CABVGZ010000005">
    <property type="protein sequence ID" value="VVM51408.1"/>
    <property type="molecule type" value="Genomic_DNA"/>
</dbReference>
<dbReference type="RefSeq" id="WP_127926057.1">
    <property type="nucleotide sequence ID" value="NZ_CABVGZ010000005.1"/>
</dbReference>
<proteinExistence type="predicted"/>
<reference evidence="1 2" key="1">
    <citation type="submission" date="2019-09" db="EMBL/GenBank/DDBJ databases">
        <authorList>
            <person name="Chandra G."/>
            <person name="Truman W A."/>
        </authorList>
    </citation>
    <scope>NUCLEOTIDE SEQUENCE [LARGE SCALE GENOMIC DNA]</scope>
    <source>
        <strain evidence="1">PS624</strain>
    </source>
</reference>
<evidence type="ECO:0000313" key="1">
    <source>
        <dbReference type="EMBL" id="VVM51408.1"/>
    </source>
</evidence>
<organism evidence="1 2">
    <name type="scientific">Pseudomonas fluorescens</name>
    <dbReference type="NCBI Taxonomy" id="294"/>
    <lineage>
        <taxon>Bacteria</taxon>
        <taxon>Pseudomonadati</taxon>
        <taxon>Pseudomonadota</taxon>
        <taxon>Gammaproteobacteria</taxon>
        <taxon>Pseudomonadales</taxon>
        <taxon>Pseudomonadaceae</taxon>
        <taxon>Pseudomonas</taxon>
    </lineage>
</organism>
<evidence type="ECO:0000313" key="2">
    <source>
        <dbReference type="Proteomes" id="UP000326241"/>
    </source>
</evidence>
<evidence type="ECO:0008006" key="3">
    <source>
        <dbReference type="Google" id="ProtNLM"/>
    </source>
</evidence>
<accession>A0A5E7VXA2</accession>
<name>A0A5E7VXA2_PSEFL</name>
<dbReference type="AlphaFoldDB" id="A0A5E7VXA2"/>
<dbReference type="Proteomes" id="UP000326241">
    <property type="component" value="Unassembled WGS sequence"/>
</dbReference>
<dbReference type="Gene3D" id="2.60.40.3940">
    <property type="match status" value="1"/>
</dbReference>
<protein>
    <recommendedName>
        <fullName evidence="3">Phage tail protein</fullName>
    </recommendedName>
</protein>